<dbReference type="Proteomes" id="UP000669239">
    <property type="component" value="Unassembled WGS sequence"/>
</dbReference>
<keyword evidence="9" id="KW-0460">Magnesium</keyword>
<dbReference type="EMBL" id="JAAITT010000042">
    <property type="protein sequence ID" value="NSJ51524.1"/>
    <property type="molecule type" value="Genomic_DNA"/>
</dbReference>
<dbReference type="RefSeq" id="WP_117561049.1">
    <property type="nucleotide sequence ID" value="NZ_BAABZL010000001.1"/>
</dbReference>
<dbReference type="PANTHER" id="PTHR12729">
    <property type="entry name" value="TRNA(HIS) GUANYLYLTRANSFERASE-RELATED"/>
    <property type="match status" value="1"/>
</dbReference>
<feature type="domain" description="Thg1 C-terminal" evidence="12">
    <location>
        <begin position="134"/>
        <end position="217"/>
    </location>
</feature>
<dbReference type="GeneID" id="97205223"/>
<evidence type="ECO:0000256" key="2">
    <source>
        <dbReference type="ARBA" id="ARBA00010113"/>
    </source>
</evidence>
<dbReference type="GO" id="GO:0000287">
    <property type="term" value="F:magnesium ion binding"/>
    <property type="evidence" value="ECO:0007669"/>
    <property type="project" value="InterPro"/>
</dbReference>
<dbReference type="InterPro" id="IPR025845">
    <property type="entry name" value="Thg1_C_dom"/>
</dbReference>
<accession>A0AAW5BZU7</accession>
<dbReference type="InterPro" id="IPR024956">
    <property type="entry name" value="tRNAHis_GuaTrfase_cat"/>
</dbReference>
<proteinExistence type="inferred from homology"/>
<reference evidence="13" key="3">
    <citation type="submission" date="2022-01" db="EMBL/GenBank/DDBJ databases">
        <title>Collection of gut derived symbiotic bacterial strains cultured from healthy donors.</title>
        <authorList>
            <person name="Lin H."/>
            <person name="Kohout C."/>
            <person name="Waligurski E."/>
            <person name="Pamer E.G."/>
        </authorList>
    </citation>
    <scope>NUCLEOTIDE SEQUENCE</scope>
    <source>
        <strain evidence="13">DFI.6.55</strain>
    </source>
</reference>
<keyword evidence="10" id="KW-0342">GTP-binding</keyword>
<keyword evidence="15" id="KW-1185">Reference proteome</keyword>
<dbReference type="EC" id="2.7.7.79" evidence="3"/>
<reference evidence="14 15" key="1">
    <citation type="journal article" date="2020" name="Cell Host Microbe">
        <title>Functional and Genomic Variation between Human-Derived Isolates of Lachnospiraceae Reveals Inter- and Intra-Species Diversity.</title>
        <authorList>
            <person name="Sorbara M.T."/>
            <person name="Littmann E.R."/>
            <person name="Fontana E."/>
            <person name="Moody T.U."/>
            <person name="Kohout C.E."/>
            <person name="Gjonbalaj M."/>
            <person name="Eaton V."/>
            <person name="Seok R."/>
            <person name="Leiner I.M."/>
            <person name="Pamer E.G."/>
        </authorList>
    </citation>
    <scope>NUCLEOTIDE SEQUENCE [LARGE SCALE GENOMIC DNA]</scope>
    <source>
        <strain evidence="14 15">MSK.1.17</strain>
    </source>
</reference>
<comment type="caution">
    <text evidence="13">The sequence shown here is derived from an EMBL/GenBank/DDBJ whole genome shotgun (WGS) entry which is preliminary data.</text>
</comment>
<evidence type="ECO:0000256" key="5">
    <source>
        <dbReference type="ARBA" id="ARBA00022694"/>
    </source>
</evidence>
<dbReference type="GO" id="GO:0006400">
    <property type="term" value="P:tRNA modification"/>
    <property type="evidence" value="ECO:0007669"/>
    <property type="project" value="InterPro"/>
</dbReference>
<dbReference type="Pfam" id="PF14413">
    <property type="entry name" value="Thg1C"/>
    <property type="match status" value="1"/>
</dbReference>
<dbReference type="Proteomes" id="UP001299608">
    <property type="component" value="Unassembled WGS sequence"/>
</dbReference>
<dbReference type="GO" id="GO:0008193">
    <property type="term" value="F:tRNA guanylyltransferase activity"/>
    <property type="evidence" value="ECO:0007669"/>
    <property type="project" value="UniProtKB-EC"/>
</dbReference>
<keyword evidence="8" id="KW-0547">Nucleotide-binding</keyword>
<dbReference type="GO" id="GO:0005525">
    <property type="term" value="F:GTP binding"/>
    <property type="evidence" value="ECO:0007669"/>
    <property type="project" value="UniProtKB-KW"/>
</dbReference>
<evidence type="ECO:0000256" key="7">
    <source>
        <dbReference type="ARBA" id="ARBA00022723"/>
    </source>
</evidence>
<evidence type="ECO:0000259" key="12">
    <source>
        <dbReference type="Pfam" id="PF14413"/>
    </source>
</evidence>
<evidence type="ECO:0000256" key="9">
    <source>
        <dbReference type="ARBA" id="ARBA00022842"/>
    </source>
</evidence>
<evidence type="ECO:0000256" key="3">
    <source>
        <dbReference type="ARBA" id="ARBA00012511"/>
    </source>
</evidence>
<dbReference type="AlphaFoldDB" id="A0AAW5BZU7"/>
<reference evidence="14" key="2">
    <citation type="submission" date="2020-02" db="EMBL/GenBank/DDBJ databases">
        <authorList>
            <person name="Littmann E."/>
            <person name="Sorbara M."/>
        </authorList>
    </citation>
    <scope>NUCLEOTIDE SEQUENCE</scope>
    <source>
        <strain evidence="14">MSK.1.17</strain>
    </source>
</reference>
<keyword evidence="5" id="KW-0819">tRNA processing</keyword>
<evidence type="ECO:0000256" key="10">
    <source>
        <dbReference type="ARBA" id="ARBA00023134"/>
    </source>
</evidence>
<gene>
    <name evidence="14" type="ORF">G5B36_22830</name>
    <name evidence="13" type="ORF">L0N08_25790</name>
</gene>
<dbReference type="InterPro" id="IPR007537">
    <property type="entry name" value="tRNAHis_GuaTrfase_Thg1"/>
</dbReference>
<sequence>MIFDELDTSMRRFETSLDQTVLPELYMAVRIDGRNFTKLTKETCRFEAPFDVRFRDAMVDTVRHLMDCGFRIVYGYTQSDEISLLFHPKDNTFGRKTRKINSVLAGEASAFFSLHLGVLACFDCRVVPLPNLECVRDYFSWRQEDAHRNSLNAHCYWLLRREGMSPREATREIEGRTVAFKNELLFSRNINFNDLPNWQKRGVGLYYSSYEKKGYNPVKDETVTSIRSRLDVNMDLEIGQAYTDWVISLIPED</sequence>
<evidence type="ECO:0000256" key="6">
    <source>
        <dbReference type="ARBA" id="ARBA00022695"/>
    </source>
</evidence>
<dbReference type="PANTHER" id="PTHR12729:SF6">
    <property type="entry name" value="TRNA(HIS) GUANYLYLTRANSFERASE-RELATED"/>
    <property type="match status" value="1"/>
</dbReference>
<dbReference type="Gene3D" id="3.30.70.3000">
    <property type="match status" value="1"/>
</dbReference>
<evidence type="ECO:0000256" key="1">
    <source>
        <dbReference type="ARBA" id="ARBA00001946"/>
    </source>
</evidence>
<evidence type="ECO:0000313" key="15">
    <source>
        <dbReference type="Proteomes" id="UP000669239"/>
    </source>
</evidence>
<keyword evidence="6 13" id="KW-0548">Nucleotidyltransferase</keyword>
<feature type="domain" description="tRNAHis guanylyltransferase catalytic" evidence="11">
    <location>
        <begin position="9"/>
        <end position="130"/>
    </location>
</feature>
<dbReference type="EMBL" id="JAKNGE010000044">
    <property type="protein sequence ID" value="MCG4748833.1"/>
    <property type="molecule type" value="Genomic_DNA"/>
</dbReference>
<evidence type="ECO:0000256" key="4">
    <source>
        <dbReference type="ARBA" id="ARBA00022679"/>
    </source>
</evidence>
<evidence type="ECO:0000259" key="11">
    <source>
        <dbReference type="Pfam" id="PF04446"/>
    </source>
</evidence>
<dbReference type="InterPro" id="IPR038469">
    <property type="entry name" value="tRNAHis_GuaTrfase_Thg1_sf"/>
</dbReference>
<evidence type="ECO:0000313" key="16">
    <source>
        <dbReference type="Proteomes" id="UP001299608"/>
    </source>
</evidence>
<evidence type="ECO:0000256" key="8">
    <source>
        <dbReference type="ARBA" id="ARBA00022741"/>
    </source>
</evidence>
<name>A0AAW5BZU7_9FIRM</name>
<organism evidence="13 16">
    <name type="scientific">Enterocloster aldenensis</name>
    <dbReference type="NCBI Taxonomy" id="358742"/>
    <lineage>
        <taxon>Bacteria</taxon>
        <taxon>Bacillati</taxon>
        <taxon>Bacillota</taxon>
        <taxon>Clostridia</taxon>
        <taxon>Lachnospirales</taxon>
        <taxon>Lachnospiraceae</taxon>
        <taxon>Enterocloster</taxon>
    </lineage>
</organism>
<evidence type="ECO:0000313" key="13">
    <source>
        <dbReference type="EMBL" id="MCG4748833.1"/>
    </source>
</evidence>
<evidence type="ECO:0000313" key="14">
    <source>
        <dbReference type="EMBL" id="NSJ51524.1"/>
    </source>
</evidence>
<keyword evidence="4" id="KW-0808">Transferase</keyword>
<comment type="cofactor">
    <cofactor evidence="1">
        <name>Mg(2+)</name>
        <dbReference type="ChEBI" id="CHEBI:18420"/>
    </cofactor>
</comment>
<protein>
    <recommendedName>
        <fullName evidence="3">tRNA(His) guanylyltransferase</fullName>
        <ecNumber evidence="3">2.7.7.79</ecNumber>
    </recommendedName>
</protein>
<comment type="similarity">
    <text evidence="2">Belongs to the tRNA(His) guanylyltransferase family.</text>
</comment>
<dbReference type="Pfam" id="PF04446">
    <property type="entry name" value="Thg1"/>
    <property type="match status" value="1"/>
</dbReference>
<keyword evidence="7" id="KW-0479">Metal-binding</keyword>